<keyword evidence="3" id="KW-1185">Reference proteome</keyword>
<comment type="caution">
    <text evidence="2">The sequence shown here is derived from an EMBL/GenBank/DDBJ whole genome shotgun (WGS) entry which is preliminary data.</text>
</comment>
<name>A0AAE0YEE1_9GAST</name>
<evidence type="ECO:0000256" key="1">
    <source>
        <dbReference type="SAM" id="MobiDB-lite"/>
    </source>
</evidence>
<reference evidence="2" key="1">
    <citation type="journal article" date="2023" name="G3 (Bethesda)">
        <title>A reference genome for the long-term kleptoplast-retaining sea slug Elysia crispata morphotype clarki.</title>
        <authorList>
            <person name="Eastman K.E."/>
            <person name="Pendleton A.L."/>
            <person name="Shaikh M.A."/>
            <person name="Suttiyut T."/>
            <person name="Ogas R."/>
            <person name="Tomko P."/>
            <person name="Gavelis G."/>
            <person name="Widhalm J.R."/>
            <person name="Wisecaver J.H."/>
        </authorList>
    </citation>
    <scope>NUCLEOTIDE SEQUENCE</scope>
    <source>
        <strain evidence="2">ECLA1</strain>
    </source>
</reference>
<protein>
    <submittedName>
        <fullName evidence="2">Uncharacterized protein</fullName>
    </submittedName>
</protein>
<evidence type="ECO:0000313" key="3">
    <source>
        <dbReference type="Proteomes" id="UP001283361"/>
    </source>
</evidence>
<organism evidence="2 3">
    <name type="scientific">Elysia crispata</name>
    <name type="common">lettuce slug</name>
    <dbReference type="NCBI Taxonomy" id="231223"/>
    <lineage>
        <taxon>Eukaryota</taxon>
        <taxon>Metazoa</taxon>
        <taxon>Spiralia</taxon>
        <taxon>Lophotrochozoa</taxon>
        <taxon>Mollusca</taxon>
        <taxon>Gastropoda</taxon>
        <taxon>Heterobranchia</taxon>
        <taxon>Euthyneura</taxon>
        <taxon>Panpulmonata</taxon>
        <taxon>Sacoglossa</taxon>
        <taxon>Placobranchoidea</taxon>
        <taxon>Plakobranchidae</taxon>
        <taxon>Elysia</taxon>
    </lineage>
</organism>
<feature type="region of interest" description="Disordered" evidence="1">
    <location>
        <begin position="1"/>
        <end position="22"/>
    </location>
</feature>
<dbReference type="AlphaFoldDB" id="A0AAE0YEE1"/>
<dbReference type="EMBL" id="JAWDGP010006346">
    <property type="protein sequence ID" value="KAK3742561.1"/>
    <property type="molecule type" value="Genomic_DNA"/>
</dbReference>
<sequence>MWKLDLGPGRGPGDKTQSTGMSGMPVQGPWFVILLSNSMLHNQTWADSLESGRVLTRHNLIVFMTHTCI</sequence>
<proteinExistence type="predicted"/>
<accession>A0AAE0YEE1</accession>
<evidence type="ECO:0000313" key="2">
    <source>
        <dbReference type="EMBL" id="KAK3742561.1"/>
    </source>
</evidence>
<gene>
    <name evidence="2" type="ORF">RRG08_023394</name>
</gene>
<dbReference type="Proteomes" id="UP001283361">
    <property type="component" value="Unassembled WGS sequence"/>
</dbReference>